<feature type="region of interest" description="Disordered" evidence="3">
    <location>
        <begin position="561"/>
        <end position="586"/>
    </location>
</feature>
<comment type="similarity">
    <text evidence="1">Belongs to the jacalin lectin family.</text>
</comment>
<reference evidence="5" key="1">
    <citation type="journal article" date="2013" name="Nature">
        <title>Draft genome of the wheat A-genome progenitor Triticum urartu.</title>
        <authorList>
            <person name="Ling H.Q."/>
            <person name="Zhao S."/>
            <person name="Liu D."/>
            <person name="Wang J."/>
            <person name="Sun H."/>
            <person name="Zhang C."/>
            <person name="Fan H."/>
            <person name="Li D."/>
            <person name="Dong L."/>
            <person name="Tao Y."/>
            <person name="Gao C."/>
            <person name="Wu H."/>
            <person name="Li Y."/>
            <person name="Cui Y."/>
            <person name="Guo X."/>
            <person name="Zheng S."/>
            <person name="Wang B."/>
            <person name="Yu K."/>
            <person name="Liang Q."/>
            <person name="Yang W."/>
            <person name="Lou X."/>
            <person name="Chen J."/>
            <person name="Feng M."/>
            <person name="Jian J."/>
            <person name="Zhang X."/>
            <person name="Luo G."/>
            <person name="Jiang Y."/>
            <person name="Liu J."/>
            <person name="Wang Z."/>
            <person name="Sha Y."/>
            <person name="Zhang B."/>
            <person name="Wu H."/>
            <person name="Tang D."/>
            <person name="Shen Q."/>
            <person name="Xue P."/>
            <person name="Zou S."/>
            <person name="Wang X."/>
            <person name="Liu X."/>
            <person name="Wang F."/>
            <person name="Yang Y."/>
            <person name="An X."/>
            <person name="Dong Z."/>
            <person name="Zhang K."/>
            <person name="Zhang X."/>
            <person name="Luo M.C."/>
            <person name="Dvorak J."/>
            <person name="Tong Y."/>
            <person name="Wang J."/>
            <person name="Yang H."/>
            <person name="Li Z."/>
            <person name="Wang D."/>
            <person name="Zhang A."/>
            <person name="Wang J."/>
        </authorList>
    </citation>
    <scope>NUCLEOTIDE SEQUENCE</scope>
</reference>
<evidence type="ECO:0000313" key="5">
    <source>
        <dbReference type="EMBL" id="EMS53304.1"/>
    </source>
</evidence>
<dbReference type="PANTHER" id="PTHR47293">
    <property type="entry name" value="JACALIN-RELATED LECTIN 3"/>
    <property type="match status" value="1"/>
</dbReference>
<organism evidence="5">
    <name type="scientific">Triticum urartu</name>
    <name type="common">Red wild einkorn</name>
    <name type="synonym">Crithodium urartu</name>
    <dbReference type="NCBI Taxonomy" id="4572"/>
    <lineage>
        <taxon>Eukaryota</taxon>
        <taxon>Viridiplantae</taxon>
        <taxon>Streptophyta</taxon>
        <taxon>Embryophyta</taxon>
        <taxon>Tracheophyta</taxon>
        <taxon>Spermatophyta</taxon>
        <taxon>Magnoliopsida</taxon>
        <taxon>Liliopsida</taxon>
        <taxon>Poales</taxon>
        <taxon>Poaceae</taxon>
        <taxon>BOP clade</taxon>
        <taxon>Pooideae</taxon>
        <taxon>Triticodae</taxon>
        <taxon>Triticeae</taxon>
        <taxon>Triticinae</taxon>
        <taxon>Triticum</taxon>
    </lineage>
</organism>
<protein>
    <recommendedName>
        <fullName evidence="4">Jacalin-type lectin domain-containing protein</fullName>
    </recommendedName>
</protein>
<dbReference type="SUPFAM" id="SSF51101">
    <property type="entry name" value="Mannose-binding lectins"/>
    <property type="match status" value="2"/>
</dbReference>
<dbReference type="Pfam" id="PF25597">
    <property type="entry name" value="SH3_retrovirus"/>
    <property type="match status" value="1"/>
</dbReference>
<dbReference type="CDD" id="cd09612">
    <property type="entry name" value="Jacalin"/>
    <property type="match status" value="2"/>
</dbReference>
<dbReference type="Pfam" id="PF01419">
    <property type="entry name" value="Jacalin"/>
    <property type="match status" value="2"/>
</dbReference>
<dbReference type="SMART" id="SM00915">
    <property type="entry name" value="Jacalin"/>
    <property type="match status" value="2"/>
</dbReference>
<sequence>MSLASLSGNDPNPSSAPSALRSITRSVDRNGHRYADGNAGYEMVLAKDQNPNPSRIATLSNKMVSFPSFISDNGTMTISTPVRFGPWGGTGGTIFDDGIFTGVRQINITRGLGISSMKVLYDRNGQAIWGDKRGSSGAARPEKIIFDFPTEILTHVTGYFGPTMIMGPTAIKSITFHTTKKSHGPFGDETGTFFSSCLTEGRIVGFHGRGAWYVDSIGVHVLEGKVLSEKSAGTTPLGDMLALPMREIGDEARMCLRLWRVHVWYVDSIGVHVLEGKVLSEKSAGTTPLGDMLALPMREIGDEVTYGVVKEPIPIGPGPWGGEGGKPWDDGVYTGIKQIYVTRDDFIGSIQIEYDRSGQSVWSTRHGNGGQITHRIKLDYPHEVLNCIYGYYNTCVGEGPRVLRSITVVSSRGKYGPFGDEVGTYFTSATTTGKVVGFHGRSAMYLDAIGVHMQHWLGDRNTATAAKPKASSVPKIAGPNPKTGSDNPRAGSTTKYYVSKLQPDKFEPKSEKCVFIGYPKETIGYTFYHRSEGKIFVAKNGTFLEKEFLSKEVSGRKIEVDEKSAPVMSTPTREEANDDDHETFDQVTTGPRRLNRARSAPEWYGNPVLKVMLLDHDEPTNYEEAMMSPDSDKWLEAMKSEIGSMYENKVWTLVDLPDARQDLQEEDKC</sequence>
<feature type="region of interest" description="Disordered" evidence="3">
    <location>
        <begin position="465"/>
        <end position="493"/>
    </location>
</feature>
<evidence type="ECO:0000256" key="2">
    <source>
        <dbReference type="ARBA" id="ARBA00022734"/>
    </source>
</evidence>
<evidence type="ECO:0000256" key="3">
    <source>
        <dbReference type="SAM" id="MobiDB-lite"/>
    </source>
</evidence>
<name>M7ZYV2_TRIUA</name>
<feature type="compositionally biased region" description="Polar residues" evidence="3">
    <location>
        <begin position="482"/>
        <end position="493"/>
    </location>
</feature>
<dbReference type="EMBL" id="KD196172">
    <property type="protein sequence ID" value="EMS53304.1"/>
    <property type="molecule type" value="Genomic_DNA"/>
</dbReference>
<gene>
    <name evidence="5" type="ORF">TRIUR3_14429</name>
</gene>
<feature type="region of interest" description="Disordered" evidence="3">
    <location>
        <begin position="1"/>
        <end position="20"/>
    </location>
</feature>
<dbReference type="InterPro" id="IPR033734">
    <property type="entry name" value="Jacalin-like_lectin_dom_plant"/>
</dbReference>
<dbReference type="Gene3D" id="2.100.10.30">
    <property type="entry name" value="Jacalin-like lectin domain"/>
    <property type="match status" value="2"/>
</dbReference>
<dbReference type="eggNOG" id="KOG0017">
    <property type="taxonomic scope" value="Eukaryota"/>
</dbReference>
<evidence type="ECO:0000259" key="4">
    <source>
        <dbReference type="PROSITE" id="PS51752"/>
    </source>
</evidence>
<dbReference type="PANTHER" id="PTHR47293:SF68">
    <property type="entry name" value="JACALIN-RELATED LECTIN 3"/>
    <property type="match status" value="1"/>
</dbReference>
<dbReference type="AlphaFoldDB" id="M7ZYV2"/>
<dbReference type="GO" id="GO:0030246">
    <property type="term" value="F:carbohydrate binding"/>
    <property type="evidence" value="ECO:0007669"/>
    <property type="project" value="UniProtKB-KW"/>
</dbReference>
<dbReference type="FunFam" id="2.100.10.30:FF:000001">
    <property type="entry name" value="Jacalin-related lectin 33"/>
    <property type="match status" value="2"/>
</dbReference>
<dbReference type="PROSITE" id="PS51752">
    <property type="entry name" value="JACALIN_LECTIN"/>
    <property type="match status" value="2"/>
</dbReference>
<accession>M7ZYV2</accession>
<feature type="domain" description="Jacalin-type lectin" evidence="4">
    <location>
        <begin position="314"/>
        <end position="455"/>
    </location>
</feature>
<keyword evidence="2" id="KW-0430">Lectin</keyword>
<evidence type="ECO:0000256" key="1">
    <source>
        <dbReference type="ARBA" id="ARBA00006568"/>
    </source>
</evidence>
<dbReference type="InterPro" id="IPR036404">
    <property type="entry name" value="Jacalin-like_lectin_dom_sf"/>
</dbReference>
<feature type="domain" description="Jacalin-type lectin" evidence="4">
    <location>
        <begin position="81"/>
        <end position="223"/>
    </location>
</feature>
<dbReference type="InterPro" id="IPR057670">
    <property type="entry name" value="SH3_retrovirus"/>
</dbReference>
<proteinExistence type="inferred from homology"/>
<dbReference type="STRING" id="4572.M7ZYV2"/>
<dbReference type="InterPro" id="IPR001229">
    <property type="entry name" value="Jacalin-like_lectin_dom"/>
</dbReference>